<dbReference type="PRINTS" id="PR00416">
    <property type="entry name" value="EUTPISMRASEI"/>
</dbReference>
<dbReference type="RefSeq" id="WP_089846114.1">
    <property type="nucleotide sequence ID" value="NZ_FNEJ01000006.1"/>
</dbReference>
<dbReference type="InterPro" id="IPR049331">
    <property type="entry name" value="Top1B_N_bact"/>
</dbReference>
<keyword evidence="10" id="KW-1185">Reference proteome</keyword>
<dbReference type="InterPro" id="IPR035447">
    <property type="entry name" value="DNA_topo_I_N_sf"/>
</dbReference>
<evidence type="ECO:0000259" key="7">
    <source>
        <dbReference type="Pfam" id="PF01028"/>
    </source>
</evidence>
<proteinExistence type="inferred from homology"/>
<gene>
    <name evidence="9" type="ORF">SAMN04487993_1006132</name>
</gene>
<dbReference type="InterPro" id="IPR013500">
    <property type="entry name" value="TopoI_cat_euk"/>
</dbReference>
<dbReference type="SUPFAM" id="SSF56349">
    <property type="entry name" value="DNA breaking-rejoining enzymes"/>
    <property type="match status" value="1"/>
</dbReference>
<protein>
    <recommendedName>
        <fullName evidence="3">DNA topoisomerase</fullName>
        <ecNumber evidence="3">5.6.2.1</ecNumber>
    </recommendedName>
</protein>
<evidence type="ECO:0000313" key="10">
    <source>
        <dbReference type="Proteomes" id="UP000199093"/>
    </source>
</evidence>
<dbReference type="InterPro" id="IPR011010">
    <property type="entry name" value="DNA_brk_join_enz"/>
</dbReference>
<keyword evidence="4" id="KW-0799">Topoisomerase</keyword>
<dbReference type="InterPro" id="IPR014711">
    <property type="entry name" value="TopoI_cat_a-hlx-sub_euk"/>
</dbReference>
<dbReference type="SUPFAM" id="SSF55869">
    <property type="entry name" value="DNA topoisomerase I domain"/>
    <property type="match status" value="1"/>
</dbReference>
<comment type="catalytic activity">
    <reaction evidence="1">
        <text>ATP-independent breakage of single-stranded DNA, followed by passage and rejoining.</text>
        <dbReference type="EC" id="5.6.2.1"/>
    </reaction>
</comment>
<dbReference type="GO" id="GO:0006265">
    <property type="term" value="P:DNA topological change"/>
    <property type="evidence" value="ECO:0007669"/>
    <property type="project" value="InterPro"/>
</dbReference>
<evidence type="ECO:0000256" key="4">
    <source>
        <dbReference type="ARBA" id="ARBA00023029"/>
    </source>
</evidence>
<keyword evidence="5" id="KW-0238">DNA-binding</keyword>
<sequence length="328" mass="36127">MSRAPNLVYFPDTRPGIRRRRCGRGFSYTAPDGTRIDDRAERARIAALAVPPAYEDVWICPRANGHLQATGRDARARKQYRYHPDWTAFRAERKFAHLAEFGAALPALRRRILADLRSHDPGERSFALAAVLALLDRAGLRVGNAGYAKENRTFGATTLRGAHMQLDGGALHLRFPGKGGKPVDQVLRDHTLNRALTRLDDLPGQDLLGWLDETGAPHGIRSEEVNAFLADRTGNDRLTAKTFRTWTGTVAALDAALRPGPASIKAMAEAAAERLHNTPAIARKSYIHPEVIALADLDEAARQERTADARDIPGLRRTEVRLLHLLGG</sequence>
<evidence type="ECO:0000256" key="6">
    <source>
        <dbReference type="ARBA" id="ARBA00023235"/>
    </source>
</evidence>
<organism evidence="9 10">
    <name type="scientific">Salipiger marinus</name>
    <dbReference type="NCBI Taxonomy" id="555512"/>
    <lineage>
        <taxon>Bacteria</taxon>
        <taxon>Pseudomonadati</taxon>
        <taxon>Pseudomonadota</taxon>
        <taxon>Alphaproteobacteria</taxon>
        <taxon>Rhodobacterales</taxon>
        <taxon>Roseobacteraceae</taxon>
        <taxon>Salipiger</taxon>
    </lineage>
</organism>
<evidence type="ECO:0000256" key="2">
    <source>
        <dbReference type="ARBA" id="ARBA00006645"/>
    </source>
</evidence>
<dbReference type="Gene3D" id="3.90.15.10">
    <property type="entry name" value="Topoisomerase I, Chain A, domain 3"/>
    <property type="match status" value="1"/>
</dbReference>
<dbReference type="AlphaFoldDB" id="A0A1G8LFI7"/>
<feature type="domain" description="DNA topoisomerase IB N-terminal" evidence="8">
    <location>
        <begin position="25"/>
        <end position="73"/>
    </location>
</feature>
<dbReference type="Gene3D" id="3.30.66.10">
    <property type="entry name" value="DNA topoisomerase I domain"/>
    <property type="match status" value="1"/>
</dbReference>
<dbReference type="EMBL" id="FNEJ01000006">
    <property type="protein sequence ID" value="SDI54428.1"/>
    <property type="molecule type" value="Genomic_DNA"/>
</dbReference>
<comment type="similarity">
    <text evidence="2">Belongs to the type IB topoisomerase family.</text>
</comment>
<dbReference type="EC" id="5.6.2.1" evidence="3"/>
<evidence type="ECO:0000313" key="9">
    <source>
        <dbReference type="EMBL" id="SDI54428.1"/>
    </source>
</evidence>
<dbReference type="Pfam" id="PF01028">
    <property type="entry name" value="Topoisom_I"/>
    <property type="match status" value="1"/>
</dbReference>
<evidence type="ECO:0000259" key="8">
    <source>
        <dbReference type="Pfam" id="PF21338"/>
    </source>
</evidence>
<dbReference type="STRING" id="555512.SAMN04487993_1006132"/>
<evidence type="ECO:0000256" key="1">
    <source>
        <dbReference type="ARBA" id="ARBA00000213"/>
    </source>
</evidence>
<dbReference type="Gene3D" id="1.10.132.120">
    <property type="match status" value="1"/>
</dbReference>
<name>A0A1G8LFI7_9RHOB</name>
<dbReference type="GO" id="GO:0003677">
    <property type="term" value="F:DNA binding"/>
    <property type="evidence" value="ECO:0007669"/>
    <property type="project" value="UniProtKB-KW"/>
</dbReference>
<dbReference type="Pfam" id="PF21338">
    <property type="entry name" value="Top1B_N_bact"/>
    <property type="match status" value="1"/>
</dbReference>
<accession>A0A1G8LFI7</accession>
<dbReference type="Proteomes" id="UP000199093">
    <property type="component" value="Unassembled WGS sequence"/>
</dbReference>
<evidence type="ECO:0000256" key="5">
    <source>
        <dbReference type="ARBA" id="ARBA00023125"/>
    </source>
</evidence>
<keyword evidence="6 9" id="KW-0413">Isomerase</keyword>
<reference evidence="9 10" key="1">
    <citation type="submission" date="2016-10" db="EMBL/GenBank/DDBJ databases">
        <authorList>
            <person name="de Groot N.N."/>
        </authorList>
    </citation>
    <scope>NUCLEOTIDE SEQUENCE [LARGE SCALE GENOMIC DNA]</scope>
    <source>
        <strain evidence="9 10">DSM 26424</strain>
    </source>
</reference>
<feature type="domain" description="DNA topoisomerase I catalytic core eukaryotic-type" evidence="7">
    <location>
        <begin position="92"/>
        <end position="252"/>
    </location>
</feature>
<dbReference type="PROSITE" id="PS52038">
    <property type="entry name" value="TOPO_IB_2"/>
    <property type="match status" value="1"/>
</dbReference>
<evidence type="ECO:0000256" key="3">
    <source>
        <dbReference type="ARBA" id="ARBA00012891"/>
    </source>
</evidence>
<dbReference type="InterPro" id="IPR001631">
    <property type="entry name" value="TopoI"/>
</dbReference>
<dbReference type="OrthoDB" id="9778962at2"/>
<dbReference type="GO" id="GO:0003917">
    <property type="term" value="F:DNA topoisomerase type I (single strand cut, ATP-independent) activity"/>
    <property type="evidence" value="ECO:0007669"/>
    <property type="project" value="UniProtKB-EC"/>
</dbReference>